<dbReference type="InterPro" id="IPR033248">
    <property type="entry name" value="Transketolase_C"/>
</dbReference>
<dbReference type="SUPFAM" id="SSF52518">
    <property type="entry name" value="Thiamin diphosphate-binding fold (THDP-binding)"/>
    <property type="match status" value="1"/>
</dbReference>
<keyword evidence="3" id="KW-0560">Oxidoreductase</keyword>
<name>A0A0P1APR4_PLAHL</name>
<dbReference type="EMBL" id="CCYD01000653">
    <property type="protein sequence ID" value="CEG43296.1"/>
    <property type="molecule type" value="Genomic_DNA"/>
</dbReference>
<dbReference type="PANTHER" id="PTHR42980:SF1">
    <property type="entry name" value="2-OXOISOVALERATE DEHYDROGENASE SUBUNIT BETA, MITOCHONDRIAL"/>
    <property type="match status" value="1"/>
</dbReference>
<dbReference type="OrthoDB" id="878at2759"/>
<dbReference type="Gene3D" id="3.40.50.970">
    <property type="match status" value="2"/>
</dbReference>
<dbReference type="Proteomes" id="UP000054928">
    <property type="component" value="Unassembled WGS sequence"/>
</dbReference>
<accession>A0A0P1APR4</accession>
<protein>
    <recommendedName>
        <fullName evidence="2">3-methyl-2-oxobutanoate dehydrogenase (2-methylpropanoyl-transferring)</fullName>
        <ecNumber evidence="2">1.2.4.4</ecNumber>
    </recommendedName>
</protein>
<dbReference type="GO" id="GO:0009083">
    <property type="term" value="P:branched-chain amino acid catabolic process"/>
    <property type="evidence" value="ECO:0007669"/>
    <property type="project" value="TreeGrafter"/>
</dbReference>
<dbReference type="InterPro" id="IPR029061">
    <property type="entry name" value="THDP-binding"/>
</dbReference>
<dbReference type="OMA" id="SEAYYMA"/>
<evidence type="ECO:0000313" key="7">
    <source>
        <dbReference type="Proteomes" id="UP000054928"/>
    </source>
</evidence>
<evidence type="ECO:0000256" key="1">
    <source>
        <dbReference type="ARBA" id="ARBA00001964"/>
    </source>
</evidence>
<dbReference type="SUPFAM" id="SSF52922">
    <property type="entry name" value="TK C-terminal domain-like"/>
    <property type="match status" value="1"/>
</dbReference>
<feature type="domain" description="Transketolase-like pyrimidine-binding" evidence="5">
    <location>
        <begin position="24"/>
        <end position="173"/>
    </location>
</feature>
<evidence type="ECO:0000256" key="3">
    <source>
        <dbReference type="ARBA" id="ARBA00023002"/>
    </source>
</evidence>
<dbReference type="STRING" id="4781.A0A0P1APR4"/>
<dbReference type="SMART" id="SM00861">
    <property type="entry name" value="Transket_pyr"/>
    <property type="match status" value="1"/>
</dbReference>
<comment type="cofactor">
    <cofactor evidence="1">
        <name>thiamine diphosphate</name>
        <dbReference type="ChEBI" id="CHEBI:58937"/>
    </cofactor>
</comment>
<dbReference type="PANTHER" id="PTHR42980">
    <property type="entry name" value="2-OXOISOVALERATE DEHYDROGENASE SUBUNIT BETA-RELATED"/>
    <property type="match status" value="1"/>
</dbReference>
<dbReference type="Gene3D" id="3.40.50.920">
    <property type="match status" value="1"/>
</dbReference>
<dbReference type="Pfam" id="PF02779">
    <property type="entry name" value="Transket_pyr"/>
    <property type="match status" value="1"/>
</dbReference>
<keyword evidence="7" id="KW-1185">Reference proteome</keyword>
<dbReference type="EC" id="1.2.4.4" evidence="2"/>
<comment type="catalytic activity">
    <reaction evidence="4">
        <text>N(6)-[(R)-lipoyl]-L-lysyl-[protein] + 3-methyl-2-oxobutanoate + H(+) = N(6)-[(R)-S(8)-2-methylpropanoyldihydrolipoyl]-L-lysyl-[protein] + CO2</text>
        <dbReference type="Rhea" id="RHEA:13457"/>
        <dbReference type="Rhea" id="RHEA-COMP:10474"/>
        <dbReference type="Rhea" id="RHEA-COMP:10497"/>
        <dbReference type="ChEBI" id="CHEBI:11851"/>
        <dbReference type="ChEBI" id="CHEBI:15378"/>
        <dbReference type="ChEBI" id="CHEBI:16526"/>
        <dbReference type="ChEBI" id="CHEBI:83099"/>
        <dbReference type="ChEBI" id="CHEBI:83142"/>
        <dbReference type="EC" id="1.2.4.4"/>
    </reaction>
    <physiologicalReaction direction="left-to-right" evidence="4">
        <dbReference type="Rhea" id="RHEA:13458"/>
    </physiologicalReaction>
</comment>
<dbReference type="GO" id="GO:0003863">
    <property type="term" value="F:branched-chain 2-oxo acid dehydrogenase activity"/>
    <property type="evidence" value="ECO:0007669"/>
    <property type="project" value="UniProtKB-EC"/>
</dbReference>
<dbReference type="GeneID" id="36408555"/>
<dbReference type="AlphaFoldDB" id="A0A0P1APR4"/>
<dbReference type="InterPro" id="IPR005475">
    <property type="entry name" value="Transketolase-like_Pyr-bd"/>
</dbReference>
<evidence type="ECO:0000256" key="2">
    <source>
        <dbReference type="ARBA" id="ARBA00012277"/>
    </source>
</evidence>
<sequence length="328" mass="36408">MLFSLHQAQEEVDDALHEQETQQMNMFTAINEAMRIAMETDPTAVLFGEDVAFGGVFRCSVDLREKFGSDRVFNSPLCEQAIAGFAIVNEAAKFRYRSGNDFNCGKLTLRAPYGAVGHGGHYHSQSPEAYFAHTPGLKVVVPRNPATAKGLLLASIRDPNPVIFLEPKALYRASVGEVPVGEYVQNLSEAEILRQGTDITVVGWGAQMRVLEEACRYAEDVGISCELIDLQTVFPWDADTIEHSVRKTGRLVISHEAPKSGGFAAEISSSIQERCFLSLEAPIQRVCGYDIPFPLAYESHYLPDALRNFEAIKKRLVWNVTLSYFRAL</sequence>
<proteinExistence type="predicted"/>
<dbReference type="CDD" id="cd07036">
    <property type="entry name" value="TPP_PYR_E1-PDHc-beta_like"/>
    <property type="match status" value="1"/>
</dbReference>
<dbReference type="FunFam" id="3.40.50.920:FF:000004">
    <property type="entry name" value="2-oxoisovalerate dehydrogenase subunit beta 1, mitochondrial"/>
    <property type="match status" value="1"/>
</dbReference>
<organism evidence="6 7">
    <name type="scientific">Plasmopara halstedii</name>
    <name type="common">Downy mildew of sunflower</name>
    <dbReference type="NCBI Taxonomy" id="4781"/>
    <lineage>
        <taxon>Eukaryota</taxon>
        <taxon>Sar</taxon>
        <taxon>Stramenopiles</taxon>
        <taxon>Oomycota</taxon>
        <taxon>Peronosporomycetes</taxon>
        <taxon>Peronosporales</taxon>
        <taxon>Peronosporaceae</taxon>
        <taxon>Plasmopara</taxon>
    </lineage>
</organism>
<dbReference type="InterPro" id="IPR009014">
    <property type="entry name" value="Transketo_C/PFOR_II"/>
</dbReference>
<dbReference type="GO" id="GO:0007584">
    <property type="term" value="P:response to nutrient"/>
    <property type="evidence" value="ECO:0007669"/>
    <property type="project" value="TreeGrafter"/>
</dbReference>
<evidence type="ECO:0000313" key="6">
    <source>
        <dbReference type="EMBL" id="CEG43296.1"/>
    </source>
</evidence>
<reference evidence="7" key="1">
    <citation type="submission" date="2014-09" db="EMBL/GenBank/DDBJ databases">
        <authorList>
            <person name="Sharma Rahul"/>
            <person name="Thines Marco"/>
        </authorList>
    </citation>
    <scope>NUCLEOTIDE SEQUENCE [LARGE SCALE GENOMIC DNA]</scope>
</reference>
<dbReference type="Pfam" id="PF02780">
    <property type="entry name" value="Transketolase_C"/>
    <property type="match status" value="1"/>
</dbReference>
<evidence type="ECO:0000256" key="4">
    <source>
        <dbReference type="ARBA" id="ARBA00051764"/>
    </source>
</evidence>
<dbReference type="RefSeq" id="XP_024579665.1">
    <property type="nucleotide sequence ID" value="XM_024729272.1"/>
</dbReference>
<evidence type="ECO:0000259" key="5">
    <source>
        <dbReference type="SMART" id="SM00861"/>
    </source>
</evidence>